<dbReference type="InterPro" id="IPR001910">
    <property type="entry name" value="Inosine/uridine_hydrolase_dom"/>
</dbReference>
<dbReference type="AlphaFoldDB" id="A0A5B9PBG6"/>
<name>A0A5B9PBG6_9BACT</name>
<accession>A0A5B9PBG6</accession>
<gene>
    <name evidence="5" type="primary">rihB</name>
    <name evidence="5" type="ORF">MFFC18_22200</name>
</gene>
<evidence type="ECO:0000256" key="2">
    <source>
        <dbReference type="ARBA" id="ARBA00023295"/>
    </source>
</evidence>
<keyword evidence="2 5" id="KW-0326">Glycosidase</keyword>
<evidence type="ECO:0000256" key="1">
    <source>
        <dbReference type="ARBA" id="ARBA00022801"/>
    </source>
</evidence>
<keyword evidence="3" id="KW-0732">Signal</keyword>
<dbReference type="KEGG" id="mff:MFFC18_22200"/>
<dbReference type="RefSeq" id="WP_084416674.1">
    <property type="nucleotide sequence ID" value="NZ_CP042912.1"/>
</dbReference>
<dbReference type="EMBL" id="CP042912">
    <property type="protein sequence ID" value="QEG22340.1"/>
    <property type="molecule type" value="Genomic_DNA"/>
</dbReference>
<keyword evidence="1 5" id="KW-0378">Hydrolase</keyword>
<dbReference type="InterPro" id="IPR036452">
    <property type="entry name" value="Ribo_hydro-like"/>
</dbReference>
<evidence type="ECO:0000313" key="6">
    <source>
        <dbReference type="Proteomes" id="UP000322214"/>
    </source>
</evidence>
<dbReference type="GO" id="GO:0050263">
    <property type="term" value="F:ribosylpyrimidine nucleosidase activity"/>
    <property type="evidence" value="ECO:0007669"/>
    <property type="project" value="UniProtKB-EC"/>
</dbReference>
<evidence type="ECO:0000313" key="5">
    <source>
        <dbReference type="EMBL" id="QEG22340.1"/>
    </source>
</evidence>
<dbReference type="STRING" id="980251.GCA_001642875_00087"/>
<feature type="signal peptide" evidence="3">
    <location>
        <begin position="1"/>
        <end position="26"/>
    </location>
</feature>
<dbReference type="PANTHER" id="PTHR12304:SF4">
    <property type="entry name" value="URIDINE NUCLEOSIDASE"/>
    <property type="match status" value="1"/>
</dbReference>
<dbReference type="EC" id="3.2.2.8" evidence="5"/>
<feature type="chain" id="PRO_5022834502" evidence="3">
    <location>
        <begin position="27"/>
        <end position="305"/>
    </location>
</feature>
<dbReference type="PANTHER" id="PTHR12304">
    <property type="entry name" value="INOSINE-URIDINE PREFERRING NUCLEOSIDE HYDROLASE"/>
    <property type="match status" value="1"/>
</dbReference>
<dbReference type="GO" id="GO:0008477">
    <property type="term" value="F:purine nucleosidase activity"/>
    <property type="evidence" value="ECO:0007669"/>
    <property type="project" value="TreeGrafter"/>
</dbReference>
<keyword evidence="6" id="KW-1185">Reference proteome</keyword>
<dbReference type="Proteomes" id="UP000322214">
    <property type="component" value="Chromosome"/>
</dbReference>
<dbReference type="Pfam" id="PF01156">
    <property type="entry name" value="IU_nuc_hydro"/>
    <property type="match status" value="1"/>
</dbReference>
<dbReference type="GO" id="GO:0005829">
    <property type="term" value="C:cytosol"/>
    <property type="evidence" value="ECO:0007669"/>
    <property type="project" value="TreeGrafter"/>
</dbReference>
<feature type="domain" description="Inosine/uridine-preferring nucleoside hydrolase" evidence="4">
    <location>
        <begin position="33"/>
        <end position="274"/>
    </location>
</feature>
<organism evidence="5 6">
    <name type="scientific">Mariniblastus fucicola</name>
    <dbReference type="NCBI Taxonomy" id="980251"/>
    <lineage>
        <taxon>Bacteria</taxon>
        <taxon>Pseudomonadati</taxon>
        <taxon>Planctomycetota</taxon>
        <taxon>Planctomycetia</taxon>
        <taxon>Pirellulales</taxon>
        <taxon>Pirellulaceae</taxon>
        <taxon>Mariniblastus</taxon>
    </lineage>
</organism>
<evidence type="ECO:0000259" key="4">
    <source>
        <dbReference type="Pfam" id="PF01156"/>
    </source>
</evidence>
<dbReference type="GO" id="GO:0006152">
    <property type="term" value="P:purine nucleoside catabolic process"/>
    <property type="evidence" value="ECO:0007669"/>
    <property type="project" value="TreeGrafter"/>
</dbReference>
<dbReference type="Gene3D" id="3.90.245.10">
    <property type="entry name" value="Ribonucleoside hydrolase-like"/>
    <property type="match status" value="1"/>
</dbReference>
<evidence type="ECO:0000256" key="3">
    <source>
        <dbReference type="SAM" id="SignalP"/>
    </source>
</evidence>
<reference evidence="5 6" key="1">
    <citation type="submission" date="2019-08" db="EMBL/GenBank/DDBJ databases">
        <title>Deep-cultivation of Planctomycetes and their phenomic and genomic characterization uncovers novel biology.</title>
        <authorList>
            <person name="Wiegand S."/>
            <person name="Jogler M."/>
            <person name="Boedeker C."/>
            <person name="Pinto D."/>
            <person name="Vollmers J."/>
            <person name="Rivas-Marin E."/>
            <person name="Kohn T."/>
            <person name="Peeters S.H."/>
            <person name="Heuer A."/>
            <person name="Rast P."/>
            <person name="Oberbeckmann S."/>
            <person name="Bunk B."/>
            <person name="Jeske O."/>
            <person name="Meyerdierks A."/>
            <person name="Storesund J.E."/>
            <person name="Kallscheuer N."/>
            <person name="Luecker S."/>
            <person name="Lage O.M."/>
            <person name="Pohl T."/>
            <person name="Merkel B.J."/>
            <person name="Hornburger P."/>
            <person name="Mueller R.-W."/>
            <person name="Bruemmer F."/>
            <person name="Labrenz M."/>
            <person name="Spormann A.M."/>
            <person name="Op den Camp H."/>
            <person name="Overmann J."/>
            <person name="Amann R."/>
            <person name="Jetten M.S.M."/>
            <person name="Mascher T."/>
            <person name="Medema M.H."/>
            <person name="Devos D.P."/>
            <person name="Kaster A.-K."/>
            <person name="Ovreas L."/>
            <person name="Rohde M."/>
            <person name="Galperin M.Y."/>
            <person name="Jogler C."/>
        </authorList>
    </citation>
    <scope>NUCLEOTIDE SEQUENCE [LARGE SCALE GENOMIC DNA]</scope>
    <source>
        <strain evidence="5 6">FC18</strain>
    </source>
</reference>
<proteinExistence type="predicted"/>
<protein>
    <submittedName>
        <fullName evidence="5">Pyrimidine-specific ribonucleoside hydrolase RihB</fullName>
        <ecNumber evidence="5">3.2.2.8</ecNumber>
    </submittedName>
</protein>
<dbReference type="OrthoDB" id="2530052at2"/>
<dbReference type="SUPFAM" id="SSF53590">
    <property type="entry name" value="Nucleoside hydrolase"/>
    <property type="match status" value="1"/>
</dbReference>
<sequence length="305" mass="34220" precursor="true">MKINVSRIFCVLAISFTLLWAAMVHAQDAKPKLILDADTANEIDDQYAIIRIFRQDKFDVIGLNSAQWFHYLGQQDSVQASQKLNERLVELMGVSGLPLNIGAERPMGKPWGGDEAKDSPAAQFIIKSARELANDEKLYVVCIGASTNLASAIKLAPEIAPKIKAYVMGFQYDFGTGTWNKSEFNVRRDLNAVDFLLNQKDLELHVMSATTSGIFKFEQGDSFEKQARMGPLGEQLTERWTRLFGSSKTWVMWDLALVEAMIDPSLASEVEVTTPPENTQRKVWMYKTIDVEKMRAGFWAAALAK</sequence>
<dbReference type="InterPro" id="IPR023186">
    <property type="entry name" value="IUNH"/>
</dbReference>